<protein>
    <recommendedName>
        <fullName evidence="4">DUF1840 domain-containing protein</fullName>
    </recommendedName>
</protein>
<sequence length="126" mass="13722">MELTTEGARNMLIKFHSKAVAEVLMLSQNAAPLLRAAGKSFGDDVPERGVFTCEQLQAAIDGIEAAVAADDRAHAGQEDDADRHDKPVHPMAQAVDLHQRAFPLLDMMRRSLAEGADVTWEATKGW</sequence>
<dbReference type="STRING" id="94624.Bpet0070"/>
<reference evidence="2 3" key="1">
    <citation type="journal article" date="2008" name="BMC Genomics">
        <title>The missing link: Bordetella petrii is endowed with both the metabolic versatility of environmental bacteria and virulence traits of pathogenic Bordetellae.</title>
        <authorList>
            <person name="Gross R."/>
            <person name="Guzman C.A."/>
            <person name="Sebaihia M."/>
            <person name="Martins Dos Santos V.A."/>
            <person name="Pieper D.H."/>
            <person name="Koebnik R."/>
            <person name="Lechner M."/>
            <person name="Bartels D."/>
            <person name="Buhrmester J."/>
            <person name="Choudhuri J.V."/>
            <person name="Ebensen T."/>
            <person name="Gaigalat L."/>
            <person name="Herrmann S."/>
            <person name="Khachane A.N."/>
            <person name="Larisch C."/>
            <person name="Link S."/>
            <person name="Linke B."/>
            <person name="Meyer F."/>
            <person name="Mormann S."/>
            <person name="Nakunst D."/>
            <person name="Rueckert C."/>
            <person name="Schneiker-Bekel S."/>
            <person name="Schulze K."/>
            <person name="Vorhoelter F.J."/>
            <person name="Yevsa T."/>
            <person name="Engle J.T."/>
            <person name="Goldman W.E."/>
            <person name="Puehler A."/>
            <person name="Goebel U.B."/>
            <person name="Goesmann A."/>
            <person name="Bloecker H."/>
            <person name="Kaiser O."/>
            <person name="Martinez-Arias R."/>
        </authorList>
    </citation>
    <scope>NUCLEOTIDE SEQUENCE [LARGE SCALE GENOMIC DNA]</scope>
    <source>
        <strain evidence="3">ATCC BAA-461 / DSM 12804 / CCUG 43448 / CIP 107267 / Se-1111R</strain>
    </source>
</reference>
<name>A9HVX7_BORPD</name>
<dbReference type="eggNOG" id="ENOG5033BY9">
    <property type="taxonomic scope" value="Bacteria"/>
</dbReference>
<dbReference type="InterPro" id="IPR014991">
    <property type="entry name" value="DUF1840"/>
</dbReference>
<dbReference type="KEGG" id="bpt:Bpet0070"/>
<feature type="region of interest" description="Disordered" evidence="1">
    <location>
        <begin position="69"/>
        <end position="89"/>
    </location>
</feature>
<dbReference type="Proteomes" id="UP000001225">
    <property type="component" value="Chromosome"/>
</dbReference>
<keyword evidence="3" id="KW-1185">Reference proteome</keyword>
<proteinExistence type="predicted"/>
<evidence type="ECO:0000256" key="1">
    <source>
        <dbReference type="SAM" id="MobiDB-lite"/>
    </source>
</evidence>
<dbReference type="AlphaFoldDB" id="A9HVX7"/>
<evidence type="ECO:0008006" key="4">
    <source>
        <dbReference type="Google" id="ProtNLM"/>
    </source>
</evidence>
<evidence type="ECO:0000313" key="3">
    <source>
        <dbReference type="Proteomes" id="UP000001225"/>
    </source>
</evidence>
<gene>
    <name evidence="2" type="ordered locus">Bpet0070</name>
</gene>
<dbReference type="EMBL" id="AM902716">
    <property type="protein sequence ID" value="CAP40401.1"/>
    <property type="molecule type" value="Genomic_DNA"/>
</dbReference>
<accession>A9HVX7</accession>
<organism evidence="2 3">
    <name type="scientific">Bordetella petrii (strain ATCC BAA-461 / DSM 12804 / CCUG 43448 / CIP 107267 / Se-1111R)</name>
    <dbReference type="NCBI Taxonomy" id="340100"/>
    <lineage>
        <taxon>Bacteria</taxon>
        <taxon>Pseudomonadati</taxon>
        <taxon>Pseudomonadota</taxon>
        <taxon>Betaproteobacteria</taxon>
        <taxon>Burkholderiales</taxon>
        <taxon>Alcaligenaceae</taxon>
        <taxon>Bordetella</taxon>
    </lineage>
</organism>
<feature type="compositionally biased region" description="Basic and acidic residues" evidence="1">
    <location>
        <begin position="69"/>
        <end position="88"/>
    </location>
</feature>
<evidence type="ECO:0000313" key="2">
    <source>
        <dbReference type="EMBL" id="CAP40401.1"/>
    </source>
</evidence>
<dbReference type="Pfam" id="PF08895">
    <property type="entry name" value="DUF1840"/>
    <property type="match status" value="1"/>
</dbReference>